<reference evidence="10" key="1">
    <citation type="journal article" date="2019" name="Int. J. Syst. Evol. Microbiol.">
        <title>The Global Catalogue of Microorganisms (GCM) 10K type strain sequencing project: providing services to taxonomists for standard genome sequencing and annotation.</title>
        <authorList>
            <consortium name="The Broad Institute Genomics Platform"/>
            <consortium name="The Broad Institute Genome Sequencing Center for Infectious Disease"/>
            <person name="Wu L."/>
            <person name="Ma J."/>
        </authorList>
    </citation>
    <scope>NUCLEOTIDE SEQUENCE [LARGE SCALE GENOMIC DNA]</scope>
    <source>
        <strain evidence="10">JCM 17021</strain>
    </source>
</reference>
<keyword evidence="6 7" id="KW-0472">Membrane</keyword>
<keyword evidence="4 7" id="KW-0812">Transmembrane</keyword>
<feature type="domain" description="EccD-like transmembrane" evidence="8">
    <location>
        <begin position="115"/>
        <end position="438"/>
    </location>
</feature>
<evidence type="ECO:0000313" key="9">
    <source>
        <dbReference type="EMBL" id="GAA3871585.1"/>
    </source>
</evidence>
<evidence type="ECO:0000256" key="7">
    <source>
        <dbReference type="SAM" id="Phobius"/>
    </source>
</evidence>
<feature type="transmembrane region" description="Helical" evidence="7">
    <location>
        <begin position="139"/>
        <end position="158"/>
    </location>
</feature>
<dbReference type="RefSeq" id="WP_345063702.1">
    <property type="nucleotide sequence ID" value="NZ_BAABCN010000002.1"/>
</dbReference>
<evidence type="ECO:0000259" key="8">
    <source>
        <dbReference type="Pfam" id="PF19053"/>
    </source>
</evidence>
<comment type="subcellular location">
    <subcellularLocation>
        <location evidence="1">Cell membrane</location>
        <topology evidence="1">Multi-pass membrane protein</topology>
    </subcellularLocation>
</comment>
<accession>A0ABP7KBD0</accession>
<evidence type="ECO:0000256" key="6">
    <source>
        <dbReference type="ARBA" id="ARBA00023136"/>
    </source>
</evidence>
<keyword evidence="10" id="KW-1185">Reference proteome</keyword>
<dbReference type="InterPro" id="IPR006707">
    <property type="entry name" value="T7SS_EccD"/>
</dbReference>
<dbReference type="NCBIfam" id="TIGR03920">
    <property type="entry name" value="T7SS_EccD"/>
    <property type="match status" value="1"/>
</dbReference>
<feature type="transmembrane region" description="Helical" evidence="7">
    <location>
        <begin position="383"/>
        <end position="403"/>
    </location>
</feature>
<dbReference type="Pfam" id="PF19053">
    <property type="entry name" value="EccD"/>
    <property type="match status" value="1"/>
</dbReference>
<dbReference type="Gene3D" id="3.10.20.90">
    <property type="entry name" value="Phosphatidylinositol 3-kinase Catalytic Subunit, Chain A, domain 1"/>
    <property type="match status" value="1"/>
</dbReference>
<feature type="transmembrane region" description="Helical" evidence="7">
    <location>
        <begin position="331"/>
        <end position="349"/>
    </location>
</feature>
<feature type="transmembrane region" description="Helical" evidence="7">
    <location>
        <begin position="415"/>
        <end position="436"/>
    </location>
</feature>
<keyword evidence="5 7" id="KW-1133">Transmembrane helix</keyword>
<feature type="transmembrane region" description="Helical" evidence="7">
    <location>
        <begin position="253"/>
        <end position="280"/>
    </location>
</feature>
<keyword evidence="3" id="KW-1003">Cell membrane</keyword>
<feature type="transmembrane region" description="Helical" evidence="7">
    <location>
        <begin position="115"/>
        <end position="133"/>
    </location>
</feature>
<gene>
    <name evidence="9" type="ORF">GCM10022381_13340</name>
</gene>
<protein>
    <recommendedName>
        <fullName evidence="8">EccD-like transmembrane domain-containing protein</fullName>
    </recommendedName>
</protein>
<evidence type="ECO:0000256" key="3">
    <source>
        <dbReference type="ARBA" id="ARBA00022475"/>
    </source>
</evidence>
<feature type="transmembrane region" description="Helical" evidence="7">
    <location>
        <begin position="165"/>
        <end position="185"/>
    </location>
</feature>
<organism evidence="9 10">
    <name type="scientific">Leifsonia kafniensis</name>
    <dbReference type="NCBI Taxonomy" id="475957"/>
    <lineage>
        <taxon>Bacteria</taxon>
        <taxon>Bacillati</taxon>
        <taxon>Actinomycetota</taxon>
        <taxon>Actinomycetes</taxon>
        <taxon>Micrococcales</taxon>
        <taxon>Microbacteriaceae</taxon>
        <taxon>Leifsonia</taxon>
    </lineage>
</organism>
<dbReference type="InterPro" id="IPR044049">
    <property type="entry name" value="EccD_transm"/>
</dbReference>
<name>A0ABP7KBD0_9MICO</name>
<evidence type="ECO:0000256" key="5">
    <source>
        <dbReference type="ARBA" id="ARBA00022989"/>
    </source>
</evidence>
<proteinExistence type="inferred from homology"/>
<dbReference type="EMBL" id="BAABCN010000002">
    <property type="protein sequence ID" value="GAA3871585.1"/>
    <property type="molecule type" value="Genomic_DNA"/>
</dbReference>
<sequence>MTVFTRLTVIGSARKAELVVPNDESVGTLLVRIAELLEEPTGSLARPLTLTRTTGEQLDLSESLASQAVRDGELIRLIRVDEAPPPPEVSDVTDVVAEVRESHAGIWTITHRRHVSAAAIGVGTALIGILVLLNSPGSATTGLLIGGFAVLLVAAVATGLGRLQWAATAFLSAALGAVPAASAAILDLLSVPSVSAFAVLLLLISVLGWLAVGAGFGIALRMRPALWSSLVGVGISALPLALLGAGLPLDRVAAVTGVVAVFCIGFLPWFAMAASGLTGLDDQVIEGTFARRTHVTRTLKQAYSTLTWTTVALAIPVAASIVVLVSTDDPWTLWLGLALLLVTALRTRAFPLASQATILWAAAALALVIGLVAQSVLSSGATLLLIAVLTIVLALIGAFAPPAHLRARFRKLGDLVEVVSAVALIPLVLGAFGIYADLLGTFTK</sequence>
<comment type="caution">
    <text evidence="9">The sequence shown here is derived from an EMBL/GenBank/DDBJ whole genome shotgun (WGS) entry which is preliminary data.</text>
</comment>
<dbReference type="Pfam" id="PF08817">
    <property type="entry name" value="YukD"/>
    <property type="match status" value="1"/>
</dbReference>
<feature type="transmembrane region" description="Helical" evidence="7">
    <location>
        <begin position="197"/>
        <end position="219"/>
    </location>
</feature>
<dbReference type="InterPro" id="IPR024962">
    <property type="entry name" value="YukD-like"/>
</dbReference>
<evidence type="ECO:0000256" key="4">
    <source>
        <dbReference type="ARBA" id="ARBA00022692"/>
    </source>
</evidence>
<dbReference type="Proteomes" id="UP001501803">
    <property type="component" value="Unassembled WGS sequence"/>
</dbReference>
<feature type="transmembrane region" description="Helical" evidence="7">
    <location>
        <begin position="356"/>
        <end position="377"/>
    </location>
</feature>
<evidence type="ECO:0000256" key="1">
    <source>
        <dbReference type="ARBA" id="ARBA00004651"/>
    </source>
</evidence>
<feature type="transmembrane region" description="Helical" evidence="7">
    <location>
        <begin position="226"/>
        <end position="247"/>
    </location>
</feature>
<comment type="similarity">
    <text evidence="2">Belongs to the EccD/Snm4 family.</text>
</comment>
<evidence type="ECO:0000313" key="10">
    <source>
        <dbReference type="Proteomes" id="UP001501803"/>
    </source>
</evidence>
<feature type="transmembrane region" description="Helical" evidence="7">
    <location>
        <begin position="301"/>
        <end position="325"/>
    </location>
</feature>
<evidence type="ECO:0000256" key="2">
    <source>
        <dbReference type="ARBA" id="ARBA00006162"/>
    </source>
</evidence>